<dbReference type="Proteomes" id="UP001465976">
    <property type="component" value="Unassembled WGS sequence"/>
</dbReference>
<organism evidence="2 3">
    <name type="scientific">Marasmius crinis-equi</name>
    <dbReference type="NCBI Taxonomy" id="585013"/>
    <lineage>
        <taxon>Eukaryota</taxon>
        <taxon>Fungi</taxon>
        <taxon>Dikarya</taxon>
        <taxon>Basidiomycota</taxon>
        <taxon>Agaricomycotina</taxon>
        <taxon>Agaricomycetes</taxon>
        <taxon>Agaricomycetidae</taxon>
        <taxon>Agaricales</taxon>
        <taxon>Marasmiineae</taxon>
        <taxon>Marasmiaceae</taxon>
        <taxon>Marasmius</taxon>
    </lineage>
</organism>
<name>A0ABR3FC14_9AGAR</name>
<feature type="chain" id="PRO_5047483115" evidence="1">
    <location>
        <begin position="18"/>
        <end position="149"/>
    </location>
</feature>
<dbReference type="EMBL" id="JBAHYK010000579">
    <property type="protein sequence ID" value="KAL0572819.1"/>
    <property type="molecule type" value="Genomic_DNA"/>
</dbReference>
<evidence type="ECO:0000313" key="3">
    <source>
        <dbReference type="Proteomes" id="UP001465976"/>
    </source>
</evidence>
<comment type="caution">
    <text evidence="2">The sequence shown here is derived from an EMBL/GenBank/DDBJ whole genome shotgun (WGS) entry which is preliminary data.</text>
</comment>
<evidence type="ECO:0000256" key="1">
    <source>
        <dbReference type="SAM" id="SignalP"/>
    </source>
</evidence>
<sequence length="149" mass="15771">MQLLPCLVATLPLLASAAPSIHVDARQTGGGLFDILFGPFTFPRNANISNANIRLINFGDEVFDISSISIFGDINDGGCEENENETIQEAAENGQQVVLGPASVPVDPSQIQNSQIELINFADEVFDISSITIFGDVNDGTCAPQTGTT</sequence>
<feature type="signal peptide" evidence="1">
    <location>
        <begin position="1"/>
        <end position="17"/>
    </location>
</feature>
<reference evidence="2 3" key="1">
    <citation type="submission" date="2024-02" db="EMBL/GenBank/DDBJ databases">
        <title>A draft genome for the cacao thread blight pathogen Marasmius crinis-equi.</title>
        <authorList>
            <person name="Cohen S.P."/>
            <person name="Baruah I.K."/>
            <person name="Amoako-Attah I."/>
            <person name="Bukari Y."/>
            <person name="Meinhardt L.W."/>
            <person name="Bailey B.A."/>
        </authorList>
    </citation>
    <scope>NUCLEOTIDE SEQUENCE [LARGE SCALE GENOMIC DNA]</scope>
    <source>
        <strain evidence="2 3">GH-76</strain>
    </source>
</reference>
<accession>A0ABR3FC14</accession>
<keyword evidence="1" id="KW-0732">Signal</keyword>
<protein>
    <submittedName>
        <fullName evidence="2">Uncharacterized protein</fullName>
    </submittedName>
</protein>
<evidence type="ECO:0000313" key="2">
    <source>
        <dbReference type="EMBL" id="KAL0572819.1"/>
    </source>
</evidence>
<gene>
    <name evidence="2" type="ORF">V5O48_009147</name>
</gene>
<proteinExistence type="predicted"/>
<keyword evidence="3" id="KW-1185">Reference proteome</keyword>